<keyword evidence="2" id="KW-1185">Reference proteome</keyword>
<dbReference type="Proteomes" id="UP000735302">
    <property type="component" value="Unassembled WGS sequence"/>
</dbReference>
<evidence type="ECO:0000313" key="2">
    <source>
        <dbReference type="Proteomes" id="UP000735302"/>
    </source>
</evidence>
<reference evidence="1 2" key="1">
    <citation type="journal article" date="2021" name="Elife">
        <title>Chloroplast acquisition without the gene transfer in kleptoplastic sea slugs, Plakobranchus ocellatus.</title>
        <authorList>
            <person name="Maeda T."/>
            <person name="Takahashi S."/>
            <person name="Yoshida T."/>
            <person name="Shimamura S."/>
            <person name="Takaki Y."/>
            <person name="Nagai Y."/>
            <person name="Toyoda A."/>
            <person name="Suzuki Y."/>
            <person name="Arimoto A."/>
            <person name="Ishii H."/>
            <person name="Satoh N."/>
            <person name="Nishiyama T."/>
            <person name="Hasebe M."/>
            <person name="Maruyama T."/>
            <person name="Minagawa J."/>
            <person name="Obokata J."/>
            <person name="Shigenobu S."/>
        </authorList>
    </citation>
    <scope>NUCLEOTIDE SEQUENCE [LARGE SCALE GENOMIC DNA]</scope>
</reference>
<organism evidence="1 2">
    <name type="scientific">Plakobranchus ocellatus</name>
    <dbReference type="NCBI Taxonomy" id="259542"/>
    <lineage>
        <taxon>Eukaryota</taxon>
        <taxon>Metazoa</taxon>
        <taxon>Spiralia</taxon>
        <taxon>Lophotrochozoa</taxon>
        <taxon>Mollusca</taxon>
        <taxon>Gastropoda</taxon>
        <taxon>Heterobranchia</taxon>
        <taxon>Euthyneura</taxon>
        <taxon>Panpulmonata</taxon>
        <taxon>Sacoglossa</taxon>
        <taxon>Placobranchoidea</taxon>
        <taxon>Plakobranchidae</taxon>
        <taxon>Plakobranchus</taxon>
    </lineage>
</organism>
<proteinExistence type="predicted"/>
<gene>
    <name evidence="1" type="ORF">PoB_005648400</name>
</gene>
<comment type="caution">
    <text evidence="1">The sequence shown here is derived from an EMBL/GenBank/DDBJ whole genome shotgun (WGS) entry which is preliminary data.</text>
</comment>
<name>A0AAV4CFN3_9GAST</name>
<accession>A0AAV4CFN3</accession>
<sequence length="111" mass="12339">MLLQQLQQFDSLKLTISTSTRTHIPTSTHTYTHNGDPWPHCSQLQKLSDGVPPVSSQGFAHRKLRQAFLVPIITLTCAKQHQIKPAAFPLRARNLPRARTLVSASAQTGVF</sequence>
<evidence type="ECO:0000313" key="1">
    <source>
        <dbReference type="EMBL" id="GFO29979.1"/>
    </source>
</evidence>
<dbReference type="AlphaFoldDB" id="A0AAV4CFN3"/>
<dbReference type="EMBL" id="BLXT01006199">
    <property type="protein sequence ID" value="GFO29979.1"/>
    <property type="molecule type" value="Genomic_DNA"/>
</dbReference>
<protein>
    <submittedName>
        <fullName evidence="1">Uncharacterized protein</fullName>
    </submittedName>
</protein>